<organism evidence="21 22">
    <name type="scientific">Paremcibacter congregatus</name>
    <dbReference type="NCBI Taxonomy" id="2043170"/>
    <lineage>
        <taxon>Bacteria</taxon>
        <taxon>Pseudomonadati</taxon>
        <taxon>Pseudomonadota</taxon>
        <taxon>Alphaproteobacteria</taxon>
        <taxon>Emcibacterales</taxon>
        <taxon>Emcibacteraceae</taxon>
        <taxon>Paremcibacter</taxon>
    </lineage>
</organism>
<feature type="region of interest" description="N-acetyltransferase" evidence="18">
    <location>
        <begin position="254"/>
        <end position="446"/>
    </location>
</feature>
<feature type="binding site" evidence="18">
    <location>
        <position position="391"/>
    </location>
    <ligand>
        <name>acetyl-CoA</name>
        <dbReference type="ChEBI" id="CHEBI:57288"/>
    </ligand>
</feature>
<dbReference type="GO" id="GO:0005737">
    <property type="term" value="C:cytoplasm"/>
    <property type="evidence" value="ECO:0007669"/>
    <property type="project" value="UniProtKB-SubCell"/>
</dbReference>
<dbReference type="InParanoid" id="A0A2G4YY25"/>
<protein>
    <recommendedName>
        <fullName evidence="18">Bifunctional protein GlmU</fullName>
    </recommendedName>
    <domain>
        <recommendedName>
            <fullName evidence="18">UDP-N-acetylglucosamine pyrophosphorylase</fullName>
            <ecNumber evidence="18">2.7.7.23</ecNumber>
        </recommendedName>
        <alternativeName>
            <fullName evidence="18">N-acetylglucosamine-1-phosphate uridyltransferase</fullName>
        </alternativeName>
    </domain>
    <domain>
        <recommendedName>
            <fullName evidence="18">Glucosamine-1-phosphate N-acetyltransferase</fullName>
            <ecNumber evidence="18">2.3.1.157</ecNumber>
        </recommendedName>
    </domain>
</protein>
<dbReference type="SUPFAM" id="SSF51161">
    <property type="entry name" value="Trimeric LpxA-like enzymes"/>
    <property type="match status" value="1"/>
</dbReference>
<evidence type="ECO:0000256" key="12">
    <source>
        <dbReference type="ARBA" id="ARBA00023268"/>
    </source>
</evidence>
<feature type="binding site" evidence="18">
    <location>
        <position position="230"/>
    </location>
    <ligand>
        <name>Mg(2+)</name>
        <dbReference type="ChEBI" id="CHEBI:18420"/>
    </ligand>
</feature>
<keyword evidence="9 18" id="KW-0460">Magnesium</keyword>
<feature type="binding site" evidence="18">
    <location>
        <position position="352"/>
    </location>
    <ligand>
        <name>UDP-N-acetyl-alpha-D-glucosamine</name>
        <dbReference type="ChEBI" id="CHEBI:57705"/>
    </ligand>
</feature>
<dbReference type="InterPro" id="IPR056729">
    <property type="entry name" value="GMPPB_C"/>
</dbReference>
<evidence type="ECO:0000256" key="11">
    <source>
        <dbReference type="ARBA" id="ARBA00022984"/>
    </source>
</evidence>
<comment type="catalytic activity">
    <reaction evidence="15 18">
        <text>alpha-D-glucosamine 1-phosphate + acetyl-CoA = N-acetyl-alpha-D-glucosamine 1-phosphate + CoA + H(+)</text>
        <dbReference type="Rhea" id="RHEA:13725"/>
        <dbReference type="ChEBI" id="CHEBI:15378"/>
        <dbReference type="ChEBI" id="CHEBI:57287"/>
        <dbReference type="ChEBI" id="CHEBI:57288"/>
        <dbReference type="ChEBI" id="CHEBI:57776"/>
        <dbReference type="ChEBI" id="CHEBI:58516"/>
        <dbReference type="EC" id="2.3.1.157"/>
    </reaction>
</comment>
<feature type="binding site" evidence="18">
    <location>
        <position position="319"/>
    </location>
    <ligand>
        <name>UDP-N-acetyl-alpha-D-glucosamine</name>
        <dbReference type="ChEBI" id="CHEBI:57705"/>
    </ligand>
</feature>
<feature type="binding site" evidence="18">
    <location>
        <position position="363"/>
    </location>
    <ligand>
        <name>UDP-N-acetyl-alpha-D-glucosamine</name>
        <dbReference type="ChEBI" id="CHEBI:57705"/>
    </ligand>
</feature>
<keyword evidence="13 18" id="KW-0012">Acyltransferase</keyword>
<dbReference type="GO" id="GO:0008360">
    <property type="term" value="P:regulation of cell shape"/>
    <property type="evidence" value="ECO:0007669"/>
    <property type="project" value="UniProtKB-KW"/>
</dbReference>
<dbReference type="InterPro" id="IPR001451">
    <property type="entry name" value="Hexapep"/>
</dbReference>
<dbReference type="PANTHER" id="PTHR43584">
    <property type="entry name" value="NUCLEOTIDYL TRANSFERASE"/>
    <property type="match status" value="1"/>
</dbReference>
<dbReference type="EC" id="2.7.7.23" evidence="18"/>
<keyword evidence="4 18" id="KW-0963">Cytoplasm</keyword>
<dbReference type="OrthoDB" id="9775031at2"/>
<feature type="binding site" evidence="18">
    <location>
        <position position="105"/>
    </location>
    <ligand>
        <name>Mg(2+)</name>
        <dbReference type="ChEBI" id="CHEBI:18420"/>
    </ligand>
</feature>
<feature type="region of interest" description="Linker" evidence="18">
    <location>
        <begin position="233"/>
        <end position="253"/>
    </location>
</feature>
<keyword evidence="8 18" id="KW-0677">Repeat</keyword>
<feature type="binding site" evidence="18">
    <location>
        <position position="173"/>
    </location>
    <ligand>
        <name>UDP-N-acetyl-alpha-D-glucosamine</name>
        <dbReference type="ChEBI" id="CHEBI:57705"/>
    </ligand>
</feature>
<dbReference type="GO" id="GO:0006048">
    <property type="term" value="P:UDP-N-acetylglucosamine biosynthetic process"/>
    <property type="evidence" value="ECO:0007669"/>
    <property type="project" value="UniProtKB-UniPathway"/>
</dbReference>
<feature type="binding site" evidence="18">
    <location>
        <begin position="103"/>
        <end position="105"/>
    </location>
    <ligand>
        <name>UDP-N-acetyl-alpha-D-glucosamine</name>
        <dbReference type="ChEBI" id="CHEBI:57705"/>
    </ligand>
</feature>
<evidence type="ECO:0000259" key="19">
    <source>
        <dbReference type="Pfam" id="PF12804"/>
    </source>
</evidence>
<evidence type="ECO:0000259" key="20">
    <source>
        <dbReference type="Pfam" id="PF25087"/>
    </source>
</evidence>
<dbReference type="AlphaFoldDB" id="A0A2G4YY25"/>
<evidence type="ECO:0000256" key="13">
    <source>
        <dbReference type="ARBA" id="ARBA00023315"/>
    </source>
</evidence>
<evidence type="ECO:0000313" key="22">
    <source>
        <dbReference type="Proteomes" id="UP000229730"/>
    </source>
</evidence>
<comment type="similarity">
    <text evidence="2 18">In the C-terminal section; belongs to the transferase hexapeptide repeat family.</text>
</comment>
<dbReference type="Pfam" id="PF25087">
    <property type="entry name" value="GMPPB_C"/>
    <property type="match status" value="1"/>
</dbReference>
<dbReference type="EC" id="2.3.1.157" evidence="18"/>
<dbReference type="CDD" id="cd03353">
    <property type="entry name" value="LbH_GlmU_C"/>
    <property type="match status" value="1"/>
</dbReference>
<dbReference type="Proteomes" id="UP000229730">
    <property type="component" value="Unassembled WGS sequence"/>
</dbReference>
<reference evidence="21 22" key="1">
    <citation type="submission" date="2017-10" db="EMBL/GenBank/DDBJ databases">
        <title>Frigbacter circumglobatus gen. nov. sp. nov., isolated from sediment cultured in situ.</title>
        <authorList>
            <person name="Zhao Z."/>
        </authorList>
    </citation>
    <scope>NUCLEOTIDE SEQUENCE [LARGE SCALE GENOMIC DNA]</scope>
    <source>
        <strain evidence="21 22">ZYL</strain>
    </source>
</reference>
<evidence type="ECO:0000256" key="3">
    <source>
        <dbReference type="ARBA" id="ARBA00007947"/>
    </source>
</evidence>
<feature type="binding site" evidence="18">
    <location>
        <position position="25"/>
    </location>
    <ligand>
        <name>UDP-N-acetyl-alpha-D-glucosamine</name>
        <dbReference type="ChEBI" id="CHEBI:57705"/>
    </ligand>
</feature>
<comment type="similarity">
    <text evidence="3 18">In the N-terminal section; belongs to the N-acetylglucosamine-1-phosphate uridyltransferase family.</text>
</comment>
<evidence type="ECO:0000256" key="16">
    <source>
        <dbReference type="ARBA" id="ARBA00048493"/>
    </source>
</evidence>
<evidence type="ECO:0000256" key="5">
    <source>
        <dbReference type="ARBA" id="ARBA00022679"/>
    </source>
</evidence>
<keyword evidence="22" id="KW-1185">Reference proteome</keyword>
<dbReference type="EMBL" id="PDEM01000009">
    <property type="protein sequence ID" value="PHZ86346.1"/>
    <property type="molecule type" value="Genomic_DNA"/>
</dbReference>
<name>A0A2G4YY25_9PROT</name>
<feature type="binding site" evidence="18">
    <location>
        <position position="230"/>
    </location>
    <ligand>
        <name>UDP-N-acetyl-alpha-D-glucosamine</name>
        <dbReference type="ChEBI" id="CHEBI:57705"/>
    </ligand>
</feature>
<keyword evidence="6 18" id="KW-0548">Nucleotidyltransferase</keyword>
<dbReference type="UniPathway" id="UPA00113">
    <property type="reaction ID" value="UER00532"/>
</dbReference>
<feature type="binding site" evidence="18">
    <location>
        <position position="337"/>
    </location>
    <ligand>
        <name>UDP-N-acetyl-alpha-D-glucosamine</name>
        <dbReference type="ChEBI" id="CHEBI:57705"/>
    </ligand>
</feature>
<dbReference type="FunCoup" id="A0A2G4YY25">
    <property type="interactions" value="492"/>
</dbReference>
<dbReference type="InterPro" id="IPR038009">
    <property type="entry name" value="GlmU_C_LbH"/>
</dbReference>
<comment type="pathway">
    <text evidence="18">Nucleotide-sugar biosynthesis; UDP-N-acetyl-alpha-D-glucosamine biosynthesis; N-acetyl-alpha-D-glucosamine 1-phosphate from alpha-D-glucosamine 6-phosphate (route II): step 2/2.</text>
</comment>
<dbReference type="CDD" id="cd02540">
    <property type="entry name" value="GT2_GlmU_N_bac"/>
    <property type="match status" value="1"/>
</dbReference>
<feature type="binding site" evidence="18">
    <location>
        <position position="75"/>
    </location>
    <ligand>
        <name>UDP-N-acetyl-alpha-D-glucosamine</name>
        <dbReference type="ChEBI" id="CHEBI:57705"/>
    </ligand>
</feature>
<dbReference type="Pfam" id="PF00132">
    <property type="entry name" value="Hexapep"/>
    <property type="match status" value="2"/>
</dbReference>
<comment type="cofactor">
    <cofactor evidence="18">
        <name>Mg(2+)</name>
        <dbReference type="ChEBI" id="CHEBI:18420"/>
    </cofactor>
    <text evidence="18">Binds 1 Mg(2+) ion per subunit.</text>
</comment>
<evidence type="ECO:0000256" key="6">
    <source>
        <dbReference type="ARBA" id="ARBA00022695"/>
    </source>
</evidence>
<comment type="catalytic activity">
    <reaction evidence="16 18">
        <text>N-acetyl-alpha-D-glucosamine 1-phosphate + UTP + H(+) = UDP-N-acetyl-alpha-D-glucosamine + diphosphate</text>
        <dbReference type="Rhea" id="RHEA:13509"/>
        <dbReference type="ChEBI" id="CHEBI:15378"/>
        <dbReference type="ChEBI" id="CHEBI:33019"/>
        <dbReference type="ChEBI" id="CHEBI:46398"/>
        <dbReference type="ChEBI" id="CHEBI:57705"/>
        <dbReference type="ChEBI" id="CHEBI:57776"/>
        <dbReference type="EC" id="2.7.7.23"/>
    </reaction>
</comment>
<dbReference type="InterPro" id="IPR029044">
    <property type="entry name" value="Nucleotide-diphossugar_trans"/>
</dbReference>
<dbReference type="UniPathway" id="UPA00973"/>
<keyword evidence="14 18" id="KW-0961">Cell wall biogenesis/degradation</keyword>
<dbReference type="InterPro" id="IPR018357">
    <property type="entry name" value="Hexapep_transf_CS"/>
</dbReference>
<feature type="binding site" evidence="18">
    <location>
        <begin position="372"/>
        <end position="373"/>
    </location>
    <ligand>
        <name>acetyl-CoA</name>
        <dbReference type="ChEBI" id="CHEBI:57288"/>
    </ligand>
</feature>
<feature type="binding site" evidence="18">
    <location>
        <position position="426"/>
    </location>
    <ligand>
        <name>acetyl-CoA</name>
        <dbReference type="ChEBI" id="CHEBI:57288"/>
    </ligand>
</feature>
<dbReference type="GO" id="GO:0009245">
    <property type="term" value="P:lipid A biosynthetic process"/>
    <property type="evidence" value="ECO:0007669"/>
    <property type="project" value="UniProtKB-UniRule"/>
</dbReference>
<evidence type="ECO:0000256" key="8">
    <source>
        <dbReference type="ARBA" id="ARBA00022737"/>
    </source>
</evidence>
<feature type="binding site" evidence="18">
    <location>
        <position position="158"/>
    </location>
    <ligand>
        <name>UDP-N-acetyl-alpha-D-glucosamine</name>
        <dbReference type="ChEBI" id="CHEBI:57705"/>
    </ligand>
</feature>
<dbReference type="InterPro" id="IPR025877">
    <property type="entry name" value="MobA-like_NTP_Trfase"/>
</dbReference>
<keyword evidence="12 18" id="KW-0511">Multifunctional enzyme</keyword>
<evidence type="ECO:0000256" key="10">
    <source>
        <dbReference type="ARBA" id="ARBA00022960"/>
    </source>
</evidence>
<evidence type="ECO:0000313" key="21">
    <source>
        <dbReference type="EMBL" id="PHZ86346.1"/>
    </source>
</evidence>
<dbReference type="NCBIfam" id="TIGR01173">
    <property type="entry name" value="glmU"/>
    <property type="match status" value="1"/>
</dbReference>
<proteinExistence type="inferred from homology"/>
<dbReference type="GO" id="GO:0071555">
    <property type="term" value="P:cell wall organization"/>
    <property type="evidence" value="ECO:0007669"/>
    <property type="project" value="UniProtKB-KW"/>
</dbReference>
<dbReference type="InterPro" id="IPR011004">
    <property type="entry name" value="Trimer_LpxA-like_sf"/>
</dbReference>
<feature type="binding site" evidence="18">
    <location>
        <position position="143"/>
    </location>
    <ligand>
        <name>UDP-N-acetyl-alpha-D-glucosamine</name>
        <dbReference type="ChEBI" id="CHEBI:57705"/>
    </ligand>
</feature>
<dbReference type="Gene3D" id="2.160.10.10">
    <property type="entry name" value="Hexapeptide repeat proteins"/>
    <property type="match status" value="1"/>
</dbReference>
<evidence type="ECO:0000256" key="15">
    <source>
        <dbReference type="ARBA" id="ARBA00048247"/>
    </source>
</evidence>
<feature type="region of interest" description="Pyrophosphorylase" evidence="18">
    <location>
        <begin position="1"/>
        <end position="232"/>
    </location>
</feature>
<comment type="pathway">
    <text evidence="18">Nucleotide-sugar biosynthesis; UDP-N-acetyl-alpha-D-glucosamine biosynthesis; UDP-N-acetyl-alpha-D-glucosamine from N-acetyl-alpha-D-glucosamine 1-phosphate: step 1/1.</text>
</comment>
<evidence type="ECO:0000256" key="2">
    <source>
        <dbReference type="ARBA" id="ARBA00007707"/>
    </source>
</evidence>
<keyword evidence="10 18" id="KW-0133">Cell shape</keyword>
<evidence type="ECO:0000256" key="1">
    <source>
        <dbReference type="ARBA" id="ARBA00004496"/>
    </source>
</evidence>
<dbReference type="GO" id="GO:0019134">
    <property type="term" value="F:glucosamine-1-phosphate N-acetyltransferase activity"/>
    <property type="evidence" value="ECO:0007669"/>
    <property type="project" value="UniProtKB-UniRule"/>
</dbReference>
<comment type="caution">
    <text evidence="21">The sequence shown here is derived from an EMBL/GenBank/DDBJ whole genome shotgun (WGS) entry which is preliminary data.</text>
</comment>
<feature type="binding site" evidence="18">
    <location>
        <begin position="80"/>
        <end position="81"/>
    </location>
    <ligand>
        <name>UDP-N-acetyl-alpha-D-glucosamine</name>
        <dbReference type="ChEBI" id="CHEBI:57705"/>
    </ligand>
</feature>
<feature type="binding site" evidence="18">
    <location>
        <position position="409"/>
    </location>
    <ligand>
        <name>acetyl-CoA</name>
        <dbReference type="ChEBI" id="CHEBI:57288"/>
    </ligand>
</feature>
<dbReference type="InterPro" id="IPR005882">
    <property type="entry name" value="Bifunctional_GlmU"/>
</dbReference>
<dbReference type="Gene3D" id="3.90.550.10">
    <property type="entry name" value="Spore Coat Polysaccharide Biosynthesis Protein SpsA, Chain A"/>
    <property type="match status" value="1"/>
</dbReference>
<dbReference type="GO" id="GO:0009252">
    <property type="term" value="P:peptidoglycan biosynthetic process"/>
    <property type="evidence" value="ECO:0007669"/>
    <property type="project" value="UniProtKB-UniRule"/>
</dbReference>
<dbReference type="GO" id="GO:0000902">
    <property type="term" value="P:cell morphogenesis"/>
    <property type="evidence" value="ECO:0007669"/>
    <property type="project" value="UniProtKB-UniRule"/>
</dbReference>
<comment type="function">
    <text evidence="17 18">Catalyzes the last two sequential reactions in the de novo biosynthetic pathway for UDP-N-acetylglucosamine (UDP-GlcNAc). The C-terminal domain catalyzes the transfer of acetyl group from acetyl coenzyme A to glucosamine-1-phosphate (GlcN-1-P) to produce N-acetylglucosamine-1-phosphate (GlcNAc-1-P), which is converted into UDP-GlcNAc by the transfer of uridine 5-monophosphate (from uridine 5-triphosphate), a reaction catalyzed by the N-terminal domain.</text>
</comment>
<dbReference type="NCBIfam" id="NF010933">
    <property type="entry name" value="PRK14353.1"/>
    <property type="match status" value="1"/>
</dbReference>
<evidence type="ECO:0000256" key="14">
    <source>
        <dbReference type="ARBA" id="ARBA00023316"/>
    </source>
</evidence>
<keyword evidence="5 18" id="KW-0808">Transferase</keyword>
<sequence length="446" mass="47157">MSQQDLAVVILAAGKGTRMKSNLHKVLHPLGGRPMLHHLLDTLEQLHPSRKVIVVGAGKEQVQQSVGDQAETITQEPQLGTGHAVQVTGDQLRGFEGDVLILYGDVPLLSAETLENLIRVRRGANDPAVVVLGFEPKDTKAYGRLVVNDQGILEAIVEHKDATSAQREIGLCNSGIMAVNGAVMFDLLDQLDDNNAAGEFYLTDIVGIAKSKGYECAVSVADEAEVIGINSRSELAEAEAAFQQACRHSFMAAGVTLLAPETVHFSYDTVIGRDVVIEPNVFFGPGVVIEDDVTVKGFSHFEGAIVRTGATVGPYARLRPKADVGRNAKIGNFVEVKKSVIGEGAKVSHLSYIGDAVIGAHANIGAGTITCNYDGYNKALTEIGKGAFIGSNTALVAPVKIGDGAIVGAGSVVTREVESDALAVTRANQKEIGGWAAKFRSKQTKK</sequence>
<keyword evidence="11 18" id="KW-0573">Peptidoglycan synthesis</keyword>
<feature type="binding site" evidence="18">
    <location>
        <begin position="11"/>
        <end position="14"/>
    </location>
    <ligand>
        <name>UDP-N-acetyl-alpha-D-glucosamine</name>
        <dbReference type="ChEBI" id="CHEBI:57705"/>
    </ligand>
</feature>
<comment type="subunit">
    <text evidence="18">Homotrimer.</text>
</comment>
<dbReference type="GO" id="GO:0000287">
    <property type="term" value="F:magnesium ion binding"/>
    <property type="evidence" value="ECO:0007669"/>
    <property type="project" value="UniProtKB-UniRule"/>
</dbReference>
<dbReference type="InterPro" id="IPR050065">
    <property type="entry name" value="GlmU-like"/>
</dbReference>
<dbReference type="PANTHER" id="PTHR43584:SF3">
    <property type="entry name" value="BIFUNCTIONAL PROTEIN GLMU"/>
    <property type="match status" value="1"/>
</dbReference>
<dbReference type="SUPFAM" id="SSF53448">
    <property type="entry name" value="Nucleotide-diphospho-sugar transferases"/>
    <property type="match status" value="1"/>
</dbReference>
<keyword evidence="7 18" id="KW-0479">Metal-binding</keyword>
<comment type="pathway">
    <text evidence="18">Bacterial outer membrane biogenesis; LPS lipid A biosynthesis.</text>
</comment>
<feature type="binding site" evidence="18">
    <location>
        <position position="366"/>
    </location>
    <ligand>
        <name>acetyl-CoA</name>
        <dbReference type="ChEBI" id="CHEBI:57288"/>
    </ligand>
</feature>
<evidence type="ECO:0000256" key="18">
    <source>
        <dbReference type="HAMAP-Rule" id="MF_01631"/>
    </source>
</evidence>
<dbReference type="GO" id="GO:0003977">
    <property type="term" value="F:UDP-N-acetylglucosamine diphosphorylase activity"/>
    <property type="evidence" value="ECO:0007669"/>
    <property type="project" value="UniProtKB-UniRule"/>
</dbReference>
<feature type="domain" description="MobA-like NTP transferase" evidence="19">
    <location>
        <begin position="8"/>
        <end position="131"/>
    </location>
</feature>
<dbReference type="RefSeq" id="WP_099471930.1">
    <property type="nucleotide sequence ID" value="NZ_CP041025.1"/>
</dbReference>
<dbReference type="Pfam" id="PF12804">
    <property type="entry name" value="NTP_transf_3"/>
    <property type="match status" value="1"/>
</dbReference>
<evidence type="ECO:0000256" key="4">
    <source>
        <dbReference type="ARBA" id="ARBA00022490"/>
    </source>
</evidence>
<dbReference type="GO" id="GO:0016020">
    <property type="term" value="C:membrane"/>
    <property type="evidence" value="ECO:0007669"/>
    <property type="project" value="GOC"/>
</dbReference>
<gene>
    <name evidence="18 21" type="primary">glmU</name>
    <name evidence="21" type="ORF">CRD36_05215</name>
</gene>
<comment type="subcellular location">
    <subcellularLocation>
        <location evidence="1 18">Cytoplasm</location>
    </subcellularLocation>
</comment>
<feature type="active site" description="Proton acceptor" evidence="18">
    <location>
        <position position="349"/>
    </location>
</feature>
<evidence type="ECO:0000256" key="9">
    <source>
        <dbReference type="ARBA" id="ARBA00022842"/>
    </source>
</evidence>
<feature type="domain" description="Mannose-1-phosphate guanyltransferase C-terminal" evidence="20">
    <location>
        <begin position="305"/>
        <end position="368"/>
    </location>
</feature>
<dbReference type="PROSITE" id="PS00101">
    <property type="entry name" value="HEXAPEP_TRANSFERASES"/>
    <property type="match status" value="2"/>
</dbReference>
<accession>A0A2G4YY25</accession>
<dbReference type="HAMAP" id="MF_01631">
    <property type="entry name" value="GlmU"/>
    <property type="match status" value="1"/>
</dbReference>
<evidence type="ECO:0000256" key="7">
    <source>
        <dbReference type="ARBA" id="ARBA00022723"/>
    </source>
</evidence>
<evidence type="ECO:0000256" key="17">
    <source>
        <dbReference type="ARBA" id="ARBA00049628"/>
    </source>
</evidence>